<evidence type="ECO:0000256" key="3">
    <source>
        <dbReference type="ARBA" id="ARBA00023125"/>
    </source>
</evidence>
<dbReference type="CDD" id="cd05466">
    <property type="entry name" value="PBP2_LTTR_substrate"/>
    <property type="match status" value="1"/>
</dbReference>
<name>A0A7C8L2D8_9BACI</name>
<dbReference type="GO" id="GO:0003700">
    <property type="term" value="F:DNA-binding transcription factor activity"/>
    <property type="evidence" value="ECO:0007669"/>
    <property type="project" value="InterPro"/>
</dbReference>
<evidence type="ECO:0000256" key="4">
    <source>
        <dbReference type="ARBA" id="ARBA00023163"/>
    </source>
</evidence>
<proteinExistence type="inferred from homology"/>
<dbReference type="SUPFAM" id="SSF46785">
    <property type="entry name" value="Winged helix' DNA-binding domain"/>
    <property type="match status" value="1"/>
</dbReference>
<evidence type="ECO:0000313" key="6">
    <source>
        <dbReference type="EMBL" id="KAB8129359.1"/>
    </source>
</evidence>
<dbReference type="InterPro" id="IPR000847">
    <property type="entry name" value="LysR_HTH_N"/>
</dbReference>
<dbReference type="GO" id="GO:0000976">
    <property type="term" value="F:transcription cis-regulatory region binding"/>
    <property type="evidence" value="ECO:0007669"/>
    <property type="project" value="TreeGrafter"/>
</dbReference>
<reference evidence="6 7" key="1">
    <citation type="submission" date="2019-10" db="EMBL/GenBank/DDBJ databases">
        <title>Gracilibacillus sp. nov. isolated from rice seeds.</title>
        <authorList>
            <person name="He S."/>
        </authorList>
    </citation>
    <scope>NUCLEOTIDE SEQUENCE [LARGE SCALE GENOMIC DNA]</scope>
    <source>
        <strain evidence="6 7">TD8</strain>
    </source>
</reference>
<organism evidence="6 7">
    <name type="scientific">Gracilibacillus oryzae</name>
    <dbReference type="NCBI Taxonomy" id="1672701"/>
    <lineage>
        <taxon>Bacteria</taxon>
        <taxon>Bacillati</taxon>
        <taxon>Bacillota</taxon>
        <taxon>Bacilli</taxon>
        <taxon>Bacillales</taxon>
        <taxon>Bacillaceae</taxon>
        <taxon>Gracilibacillus</taxon>
    </lineage>
</organism>
<evidence type="ECO:0000256" key="2">
    <source>
        <dbReference type="ARBA" id="ARBA00023015"/>
    </source>
</evidence>
<sequence>MDIKWIKTFIIAAKHENFRKASEELFLTQPAVTKHVKRLEAHLQITLFKKAGKMVKLTAAGHKFLSYAKELLASYETGLANFELWKQGYSRKLVLAVAPQIASSFLPNLLRKFMKLNPDIEILINVRNSFEIGEEISSGNADIGLTRLEPLQKNLHTEVLHKEDVTLVGPANRQLSEEDALNQYRLITNNHPEYWEDLLMDIKIYFPLIQTMEVNQMEVTKKFIENGLGVSYLPKSIAGDEVRQGKLREITAEKIITPLSYTYITTKIETAEVSEFIYFLRRALSEINS</sequence>
<keyword evidence="7" id="KW-1185">Reference proteome</keyword>
<accession>A0A7C8L2D8</accession>
<dbReference type="Pfam" id="PF03466">
    <property type="entry name" value="LysR_substrate"/>
    <property type="match status" value="1"/>
</dbReference>
<dbReference type="Gene3D" id="1.10.10.10">
    <property type="entry name" value="Winged helix-like DNA-binding domain superfamily/Winged helix DNA-binding domain"/>
    <property type="match status" value="1"/>
</dbReference>
<dbReference type="Gene3D" id="3.40.190.290">
    <property type="match status" value="1"/>
</dbReference>
<dbReference type="Proteomes" id="UP000480246">
    <property type="component" value="Unassembled WGS sequence"/>
</dbReference>
<keyword evidence="4" id="KW-0804">Transcription</keyword>
<comment type="similarity">
    <text evidence="1">Belongs to the LysR transcriptional regulatory family.</text>
</comment>
<dbReference type="InterPro" id="IPR005119">
    <property type="entry name" value="LysR_subst-bd"/>
</dbReference>
<dbReference type="PRINTS" id="PR00039">
    <property type="entry name" value="HTHLYSR"/>
</dbReference>
<comment type="caution">
    <text evidence="6">The sequence shown here is derived from an EMBL/GenBank/DDBJ whole genome shotgun (WGS) entry which is preliminary data.</text>
</comment>
<keyword evidence="3" id="KW-0238">DNA-binding</keyword>
<dbReference type="InterPro" id="IPR036388">
    <property type="entry name" value="WH-like_DNA-bd_sf"/>
</dbReference>
<feature type="domain" description="HTH lysR-type" evidence="5">
    <location>
        <begin position="1"/>
        <end position="58"/>
    </location>
</feature>
<gene>
    <name evidence="6" type="ORF">F9U64_15225</name>
</gene>
<evidence type="ECO:0000256" key="1">
    <source>
        <dbReference type="ARBA" id="ARBA00009437"/>
    </source>
</evidence>
<protein>
    <submittedName>
        <fullName evidence="6">LysR family transcriptional regulator</fullName>
    </submittedName>
</protein>
<dbReference type="PROSITE" id="PS50931">
    <property type="entry name" value="HTH_LYSR"/>
    <property type="match status" value="1"/>
</dbReference>
<dbReference type="PANTHER" id="PTHR30126">
    <property type="entry name" value="HTH-TYPE TRANSCRIPTIONAL REGULATOR"/>
    <property type="match status" value="1"/>
</dbReference>
<keyword evidence="2" id="KW-0805">Transcription regulation</keyword>
<dbReference type="PANTHER" id="PTHR30126:SF64">
    <property type="entry name" value="HTH-TYPE TRANSCRIPTIONAL REGULATOR CITR"/>
    <property type="match status" value="1"/>
</dbReference>
<dbReference type="AlphaFoldDB" id="A0A7C8L2D8"/>
<dbReference type="InterPro" id="IPR036390">
    <property type="entry name" value="WH_DNA-bd_sf"/>
</dbReference>
<dbReference type="RefSeq" id="WP_153405407.1">
    <property type="nucleotide sequence ID" value="NZ_ML762436.1"/>
</dbReference>
<dbReference type="SUPFAM" id="SSF53850">
    <property type="entry name" value="Periplasmic binding protein-like II"/>
    <property type="match status" value="1"/>
</dbReference>
<dbReference type="OrthoDB" id="9803735at2"/>
<dbReference type="Pfam" id="PF00126">
    <property type="entry name" value="HTH_1"/>
    <property type="match status" value="1"/>
</dbReference>
<dbReference type="EMBL" id="WEID01000076">
    <property type="protein sequence ID" value="KAB8129359.1"/>
    <property type="molecule type" value="Genomic_DNA"/>
</dbReference>
<evidence type="ECO:0000259" key="5">
    <source>
        <dbReference type="PROSITE" id="PS50931"/>
    </source>
</evidence>
<evidence type="ECO:0000313" key="7">
    <source>
        <dbReference type="Proteomes" id="UP000480246"/>
    </source>
</evidence>